<feature type="chain" id="PRO_5046233514" evidence="3">
    <location>
        <begin position="32"/>
        <end position="291"/>
    </location>
</feature>
<keyword evidence="5" id="KW-1185">Reference proteome</keyword>
<feature type="signal peptide" evidence="3">
    <location>
        <begin position="1"/>
        <end position="31"/>
    </location>
</feature>
<dbReference type="Pfam" id="PF13561">
    <property type="entry name" value="adh_short_C2"/>
    <property type="match status" value="1"/>
</dbReference>
<evidence type="ECO:0000313" key="4">
    <source>
        <dbReference type="EMBL" id="MDH5832808.1"/>
    </source>
</evidence>
<sequence>MHTDSLQGLSRRNVMLGAVTGMAAMAVPALAATPSTSRSTGPADAARDLLGKRALVTGASRGIGAGIALALAARGADVAITWLRSADRAADVVRGIEQAGRRALSIQADSGDPAAIRRSVADTVAGLGGLDILVNNVGISRSGPLVEMELSVIQDVLDVNARAAVLAAQAAIPHLPRGGRIITIGSCLGERVPYPGLTIYSMSKSALLAFNRGLARELGPQDITVNLIQPGPIDTDQNPADGEWAEPNTRLTALGRYGQPADIAAAVTFLASPAAQFMTGSVVTVDAGFNA</sequence>
<evidence type="ECO:0000313" key="5">
    <source>
        <dbReference type="Proteomes" id="UP001156873"/>
    </source>
</evidence>
<organism evidence="4 5">
    <name type="scientific">Luteimonas kalidii</name>
    <dbReference type="NCBI Taxonomy" id="3042025"/>
    <lineage>
        <taxon>Bacteria</taxon>
        <taxon>Pseudomonadati</taxon>
        <taxon>Pseudomonadota</taxon>
        <taxon>Gammaproteobacteria</taxon>
        <taxon>Lysobacterales</taxon>
        <taxon>Lysobacteraceae</taxon>
        <taxon>Luteimonas</taxon>
    </lineage>
</organism>
<dbReference type="Gene3D" id="3.40.50.720">
    <property type="entry name" value="NAD(P)-binding Rossmann-like Domain"/>
    <property type="match status" value="1"/>
</dbReference>
<name>A0ABT6JQ44_9GAMM</name>
<evidence type="ECO:0000256" key="2">
    <source>
        <dbReference type="ARBA" id="ARBA00023002"/>
    </source>
</evidence>
<dbReference type="SUPFAM" id="SSF51735">
    <property type="entry name" value="NAD(P)-binding Rossmann-fold domains"/>
    <property type="match status" value="1"/>
</dbReference>
<protein>
    <submittedName>
        <fullName evidence="4">SDR family oxidoreductase</fullName>
    </submittedName>
</protein>
<comment type="caution">
    <text evidence="4">The sequence shown here is derived from an EMBL/GenBank/DDBJ whole genome shotgun (WGS) entry which is preliminary data.</text>
</comment>
<proteinExistence type="inferred from homology"/>
<dbReference type="PROSITE" id="PS51318">
    <property type="entry name" value="TAT"/>
    <property type="match status" value="1"/>
</dbReference>
<evidence type="ECO:0000256" key="1">
    <source>
        <dbReference type="ARBA" id="ARBA00006484"/>
    </source>
</evidence>
<dbReference type="PANTHER" id="PTHR43639:SF1">
    <property type="entry name" value="SHORT-CHAIN DEHYDROGENASE_REDUCTASE FAMILY PROTEIN"/>
    <property type="match status" value="1"/>
</dbReference>
<comment type="similarity">
    <text evidence="1">Belongs to the short-chain dehydrogenases/reductases (SDR) family.</text>
</comment>
<gene>
    <name evidence="4" type="ORF">QFW81_02520</name>
</gene>
<dbReference type="PANTHER" id="PTHR43639">
    <property type="entry name" value="OXIDOREDUCTASE, SHORT-CHAIN DEHYDROGENASE/REDUCTASE FAMILY (AFU_ORTHOLOGUE AFUA_5G02870)"/>
    <property type="match status" value="1"/>
</dbReference>
<dbReference type="EMBL" id="JARXRO010000009">
    <property type="protein sequence ID" value="MDH5832808.1"/>
    <property type="molecule type" value="Genomic_DNA"/>
</dbReference>
<dbReference type="Proteomes" id="UP001156873">
    <property type="component" value="Unassembled WGS sequence"/>
</dbReference>
<accession>A0ABT6JQ44</accession>
<dbReference type="InterPro" id="IPR006311">
    <property type="entry name" value="TAT_signal"/>
</dbReference>
<dbReference type="PRINTS" id="PR00081">
    <property type="entry name" value="GDHRDH"/>
</dbReference>
<evidence type="ECO:0000256" key="3">
    <source>
        <dbReference type="SAM" id="SignalP"/>
    </source>
</evidence>
<keyword evidence="2" id="KW-0560">Oxidoreductase</keyword>
<dbReference type="InterPro" id="IPR002347">
    <property type="entry name" value="SDR_fam"/>
</dbReference>
<dbReference type="InterPro" id="IPR036291">
    <property type="entry name" value="NAD(P)-bd_dom_sf"/>
</dbReference>
<dbReference type="RefSeq" id="WP_280576984.1">
    <property type="nucleotide sequence ID" value="NZ_JARXRO010000009.1"/>
</dbReference>
<dbReference type="PRINTS" id="PR00080">
    <property type="entry name" value="SDRFAMILY"/>
</dbReference>
<keyword evidence="3" id="KW-0732">Signal</keyword>
<reference evidence="4 5" key="1">
    <citation type="submission" date="2023-04" db="EMBL/GenBank/DDBJ databases">
        <title>Luteimonas sp. M1R5S59.</title>
        <authorList>
            <person name="Sun J.-Q."/>
        </authorList>
    </citation>
    <scope>NUCLEOTIDE SEQUENCE [LARGE SCALE GENOMIC DNA]</scope>
    <source>
        <strain evidence="4 5">M1R5S59</strain>
    </source>
</reference>